<proteinExistence type="predicted"/>
<sequence>MNSHIMDTPDVKIGSKTVNGRCAPPGPEKNQPRQQNVVVIMVHGEVVREMDQRTLTRFSKTVAVKFPRAKAVVVAGQNGQAGIVNGSPNGEVRKAGVQKPNTNVTTAAEIVKKVFDIDDSRFWQQPSREAVTVVLEWMENARATPRGDAPPDCAIPDPTETDFRFLCEVYAATIILDIRPYPRALKREVMDFVSSTPPSLDTLKAVHELLPLEDGVVTRTVTSFFQHGEKGGYTREEVAAIEEYVMDPEGDVALWERFGEIQKARDGRQFTPRGHGGHRGRRAGRAGRKDGGGTAPNKGQVSGGEQNGEKQKKVEEQKSGGKQNDGGKKMGGDKNGKQAGGEKNVAENGDKHAEVMPTIEK</sequence>
<feature type="region of interest" description="Disordered" evidence="1">
    <location>
        <begin position="1"/>
        <end position="32"/>
    </location>
</feature>
<feature type="region of interest" description="Disordered" evidence="1">
    <location>
        <begin position="265"/>
        <end position="361"/>
    </location>
</feature>
<evidence type="ECO:0000313" key="2">
    <source>
        <dbReference type="EMBL" id="KAK3058831.1"/>
    </source>
</evidence>
<name>A0AAJ0LXD6_9PEZI</name>
<accession>A0AAJ0LXD6</accession>
<protein>
    <submittedName>
        <fullName evidence="2">Uncharacterized protein</fullName>
    </submittedName>
</protein>
<evidence type="ECO:0000256" key="1">
    <source>
        <dbReference type="SAM" id="MobiDB-lite"/>
    </source>
</evidence>
<gene>
    <name evidence="2" type="ORF">LTR09_000396</name>
</gene>
<organism evidence="2 3">
    <name type="scientific">Extremus antarcticus</name>
    <dbReference type="NCBI Taxonomy" id="702011"/>
    <lineage>
        <taxon>Eukaryota</taxon>
        <taxon>Fungi</taxon>
        <taxon>Dikarya</taxon>
        <taxon>Ascomycota</taxon>
        <taxon>Pezizomycotina</taxon>
        <taxon>Dothideomycetes</taxon>
        <taxon>Dothideomycetidae</taxon>
        <taxon>Mycosphaerellales</taxon>
        <taxon>Extremaceae</taxon>
        <taxon>Extremus</taxon>
    </lineage>
</organism>
<feature type="compositionally biased region" description="Basic and acidic residues" evidence="1">
    <location>
        <begin position="344"/>
        <end position="361"/>
    </location>
</feature>
<dbReference type="EMBL" id="JAWDJX010000001">
    <property type="protein sequence ID" value="KAK3058831.1"/>
    <property type="molecule type" value="Genomic_DNA"/>
</dbReference>
<reference evidence="2" key="1">
    <citation type="submission" date="2023-04" db="EMBL/GenBank/DDBJ databases">
        <title>Black Yeasts Isolated from many extreme environments.</title>
        <authorList>
            <person name="Coleine C."/>
            <person name="Stajich J.E."/>
            <person name="Selbmann L."/>
        </authorList>
    </citation>
    <scope>NUCLEOTIDE SEQUENCE</scope>
    <source>
        <strain evidence="2">CCFEE 5312</strain>
    </source>
</reference>
<feature type="compositionally biased region" description="Basic residues" evidence="1">
    <location>
        <begin position="275"/>
        <end position="286"/>
    </location>
</feature>
<dbReference type="Proteomes" id="UP001271007">
    <property type="component" value="Unassembled WGS sequence"/>
</dbReference>
<evidence type="ECO:0000313" key="3">
    <source>
        <dbReference type="Proteomes" id="UP001271007"/>
    </source>
</evidence>
<dbReference type="AlphaFoldDB" id="A0AAJ0LXD6"/>
<keyword evidence="3" id="KW-1185">Reference proteome</keyword>
<feature type="compositionally biased region" description="Basic and acidic residues" evidence="1">
    <location>
        <begin position="307"/>
        <end position="336"/>
    </location>
</feature>
<comment type="caution">
    <text evidence="2">The sequence shown here is derived from an EMBL/GenBank/DDBJ whole genome shotgun (WGS) entry which is preliminary data.</text>
</comment>